<dbReference type="GO" id="GO:0006368">
    <property type="term" value="P:transcription elongation by RNA polymerase II"/>
    <property type="evidence" value="ECO:0007669"/>
    <property type="project" value="TreeGrafter"/>
</dbReference>
<reference evidence="4" key="1">
    <citation type="submission" date="2025-08" db="UniProtKB">
        <authorList>
            <consortium name="Ensembl"/>
        </authorList>
    </citation>
    <scope>IDENTIFICATION</scope>
</reference>
<dbReference type="GO" id="GO:0032044">
    <property type="term" value="C:DSIF complex"/>
    <property type="evidence" value="ECO:0007669"/>
    <property type="project" value="TreeGrafter"/>
</dbReference>
<feature type="region of interest" description="Disordered" evidence="2">
    <location>
        <begin position="328"/>
        <end position="426"/>
    </location>
</feature>
<gene>
    <name evidence="4" type="primary">SUPT5H</name>
</gene>
<dbReference type="GO" id="GO:0006357">
    <property type="term" value="P:regulation of transcription by RNA polymerase II"/>
    <property type="evidence" value="ECO:0007669"/>
    <property type="project" value="InterPro"/>
</dbReference>
<sequence length="426" mass="46654">MVDEDRSGARRLQNLWRDQREEELGEYYMKKYAKSSVGETVYGGSDELSDDITQQQLLPGVKDPNLWTVKCKIGEERATAIALMRKFIAYQYTDTPLQIKSVVAPEHVRGYLYVEAYKQTHVKQGCHTCVSPVSHLSLTCISPVSHLFQPLQIKSVVAPEHVRGYLYVEAYKQTHVKQGCHTCVTPVSHLSLTCISPVSHLSLTCSSPCRSSRWWPPSMSGVTCVTPVSHLSLTCVTPVSHLCLTCPLPVSHLFQPLQIKSVVAPEHVRGYLYVEAYKQTHVKQGCHTCVTPVSHLYLTCPLPVPAPADQVRGCPRACQGLPVRGGVQADARQAGHRGRGQPAPGLLEPADGAHQGDDRRAQGGQGGDQPQAQGLGAPQEGHLQGRHRAGGLRGAQPEPDLAQDDPQDRLRPHQSADEPEGLVRQA</sequence>
<proteinExistence type="predicted"/>
<evidence type="ECO:0000313" key="5">
    <source>
        <dbReference type="Proteomes" id="UP000694563"/>
    </source>
</evidence>
<dbReference type="GO" id="GO:0032784">
    <property type="term" value="P:regulation of DNA-templated transcription elongation"/>
    <property type="evidence" value="ECO:0007669"/>
    <property type="project" value="InterPro"/>
</dbReference>
<dbReference type="Pfam" id="PF11942">
    <property type="entry name" value="Spt5_N"/>
    <property type="match status" value="1"/>
</dbReference>
<dbReference type="InterPro" id="IPR039659">
    <property type="entry name" value="SPT5"/>
</dbReference>
<dbReference type="Pfam" id="PF03439">
    <property type="entry name" value="Spt5-NGN"/>
    <property type="match status" value="3"/>
</dbReference>
<evidence type="ECO:0000313" key="4">
    <source>
        <dbReference type="Ensembl" id="ENSCUSP00005012270.1"/>
    </source>
</evidence>
<dbReference type="InterPro" id="IPR036735">
    <property type="entry name" value="NGN_dom_sf"/>
</dbReference>
<dbReference type="PANTHER" id="PTHR11125">
    <property type="entry name" value="SUPPRESSOR OF TY 5"/>
    <property type="match status" value="1"/>
</dbReference>
<dbReference type="InterPro" id="IPR005100">
    <property type="entry name" value="NGN-domain"/>
</dbReference>
<dbReference type="Gene3D" id="3.30.70.940">
    <property type="entry name" value="NusG, N-terminal domain"/>
    <property type="match status" value="3"/>
</dbReference>
<evidence type="ECO:0000259" key="3">
    <source>
        <dbReference type="SMART" id="SM00738"/>
    </source>
</evidence>
<dbReference type="PANTHER" id="PTHR11125:SF7">
    <property type="entry name" value="TRANSCRIPTION ELONGATION FACTOR SPT5"/>
    <property type="match status" value="1"/>
</dbReference>
<dbReference type="GO" id="GO:0003729">
    <property type="term" value="F:mRNA binding"/>
    <property type="evidence" value="ECO:0007669"/>
    <property type="project" value="TreeGrafter"/>
</dbReference>
<dbReference type="Proteomes" id="UP000694563">
    <property type="component" value="Unassembled WGS sequence"/>
</dbReference>
<dbReference type="AlphaFoldDB" id="A0A8C3U9B5"/>
<protein>
    <recommendedName>
        <fullName evidence="3">NusG-like N-terminal domain-containing protein</fullName>
    </recommendedName>
</protein>
<organism evidence="4 5">
    <name type="scientific">Catharus ustulatus</name>
    <name type="common">Russet-backed thrush</name>
    <name type="synonym">Hylocichla ustulatus</name>
    <dbReference type="NCBI Taxonomy" id="91951"/>
    <lineage>
        <taxon>Eukaryota</taxon>
        <taxon>Metazoa</taxon>
        <taxon>Chordata</taxon>
        <taxon>Craniata</taxon>
        <taxon>Vertebrata</taxon>
        <taxon>Euteleostomi</taxon>
        <taxon>Archelosauria</taxon>
        <taxon>Archosauria</taxon>
        <taxon>Dinosauria</taxon>
        <taxon>Saurischia</taxon>
        <taxon>Theropoda</taxon>
        <taxon>Coelurosauria</taxon>
        <taxon>Aves</taxon>
        <taxon>Neognathae</taxon>
        <taxon>Neoaves</taxon>
        <taxon>Telluraves</taxon>
        <taxon>Australaves</taxon>
        <taxon>Passeriformes</taxon>
        <taxon>Turdidae</taxon>
        <taxon>Catharus</taxon>
    </lineage>
</organism>
<dbReference type="SMART" id="SM00738">
    <property type="entry name" value="NGN"/>
    <property type="match status" value="1"/>
</dbReference>
<feature type="domain" description="NusG-like N-terminal" evidence="3">
    <location>
        <begin position="63"/>
        <end position="169"/>
    </location>
</feature>
<dbReference type="Ensembl" id="ENSCUST00005012781.1">
    <property type="protein sequence ID" value="ENSCUSP00005012270.1"/>
    <property type="gene ID" value="ENSCUSG00005007888.1"/>
</dbReference>
<feature type="compositionally biased region" description="Low complexity" evidence="2">
    <location>
        <begin position="368"/>
        <end position="379"/>
    </location>
</feature>
<dbReference type="InterPro" id="IPR022581">
    <property type="entry name" value="Spt5_N"/>
</dbReference>
<dbReference type="InterPro" id="IPR006645">
    <property type="entry name" value="NGN-like_dom"/>
</dbReference>
<evidence type="ECO:0000256" key="1">
    <source>
        <dbReference type="ARBA" id="ARBA00023163"/>
    </source>
</evidence>
<feature type="compositionally biased region" description="Basic and acidic residues" evidence="2">
    <location>
        <begin position="406"/>
        <end position="416"/>
    </location>
</feature>
<evidence type="ECO:0000256" key="2">
    <source>
        <dbReference type="SAM" id="MobiDB-lite"/>
    </source>
</evidence>
<keyword evidence="1" id="KW-0804">Transcription</keyword>
<reference evidence="4" key="2">
    <citation type="submission" date="2025-09" db="UniProtKB">
        <authorList>
            <consortium name="Ensembl"/>
        </authorList>
    </citation>
    <scope>IDENTIFICATION</scope>
</reference>
<dbReference type="InterPro" id="IPR039385">
    <property type="entry name" value="NGN_Euk"/>
</dbReference>
<keyword evidence="5" id="KW-1185">Reference proteome</keyword>
<name>A0A8C3U9B5_CATUS</name>
<dbReference type="CDD" id="cd09888">
    <property type="entry name" value="NGN_Euk"/>
    <property type="match status" value="1"/>
</dbReference>
<accession>A0A8C3U9B5</accession>